<accession>A0AAP0I6V0</accession>
<dbReference type="Proteomes" id="UP001417504">
    <property type="component" value="Unassembled WGS sequence"/>
</dbReference>
<evidence type="ECO:0000313" key="1">
    <source>
        <dbReference type="EMBL" id="KAK9109722.1"/>
    </source>
</evidence>
<name>A0AAP0I6V0_9MAGN</name>
<keyword evidence="2" id="KW-1185">Reference proteome</keyword>
<protein>
    <submittedName>
        <fullName evidence="1">Uncharacterized protein</fullName>
    </submittedName>
</protein>
<reference evidence="1 2" key="1">
    <citation type="submission" date="2024-01" db="EMBL/GenBank/DDBJ databases">
        <title>Genome assemblies of Stephania.</title>
        <authorList>
            <person name="Yang L."/>
        </authorList>
    </citation>
    <scope>NUCLEOTIDE SEQUENCE [LARGE SCALE GENOMIC DNA]</scope>
    <source>
        <strain evidence="1">QJT</strain>
        <tissue evidence="1">Leaf</tissue>
    </source>
</reference>
<sequence length="67" mass="7126">MALTLPPHGTMDNTNSFSSNIFQIPSSVVFDIGFVTKSDFTLNVSFNSDSLLSNLSSGTIPSGNRAK</sequence>
<dbReference type="EMBL" id="JBBNAE010000007">
    <property type="protein sequence ID" value="KAK9109722.1"/>
    <property type="molecule type" value="Genomic_DNA"/>
</dbReference>
<comment type="caution">
    <text evidence="1">The sequence shown here is derived from an EMBL/GenBank/DDBJ whole genome shotgun (WGS) entry which is preliminary data.</text>
</comment>
<evidence type="ECO:0000313" key="2">
    <source>
        <dbReference type="Proteomes" id="UP001417504"/>
    </source>
</evidence>
<dbReference type="AlphaFoldDB" id="A0AAP0I6V0"/>
<proteinExistence type="predicted"/>
<gene>
    <name evidence="1" type="ORF">Sjap_017782</name>
</gene>
<organism evidence="1 2">
    <name type="scientific">Stephania japonica</name>
    <dbReference type="NCBI Taxonomy" id="461633"/>
    <lineage>
        <taxon>Eukaryota</taxon>
        <taxon>Viridiplantae</taxon>
        <taxon>Streptophyta</taxon>
        <taxon>Embryophyta</taxon>
        <taxon>Tracheophyta</taxon>
        <taxon>Spermatophyta</taxon>
        <taxon>Magnoliopsida</taxon>
        <taxon>Ranunculales</taxon>
        <taxon>Menispermaceae</taxon>
        <taxon>Menispermoideae</taxon>
        <taxon>Cissampelideae</taxon>
        <taxon>Stephania</taxon>
    </lineage>
</organism>